<keyword evidence="1" id="KW-0596">Phosphopantetheine</keyword>
<evidence type="ECO:0000313" key="7">
    <source>
        <dbReference type="EMBL" id="OON73836.1"/>
    </source>
</evidence>
<dbReference type="Pfam" id="PF00501">
    <property type="entry name" value="AMP-binding"/>
    <property type="match status" value="1"/>
</dbReference>
<dbReference type="InterPro" id="IPR036736">
    <property type="entry name" value="ACP-like_sf"/>
</dbReference>
<dbReference type="InterPro" id="IPR045851">
    <property type="entry name" value="AMP-bd_C_sf"/>
</dbReference>
<dbReference type="CDD" id="cd05930">
    <property type="entry name" value="A_NRPS"/>
    <property type="match status" value="1"/>
</dbReference>
<protein>
    <recommendedName>
        <fullName evidence="9">Amino acid adenylation domain-containing protein</fullName>
    </recommendedName>
</protein>
<dbReference type="PANTHER" id="PTHR44845:SF6">
    <property type="entry name" value="BETA-ALANINE-ACTIVATING ENZYME"/>
    <property type="match status" value="1"/>
</dbReference>
<dbReference type="Gene3D" id="3.40.50.720">
    <property type="entry name" value="NAD(P)-binding Rossmann-like Domain"/>
    <property type="match status" value="1"/>
</dbReference>
<dbReference type="InterPro" id="IPR025110">
    <property type="entry name" value="AMP-bd_C"/>
</dbReference>
<dbReference type="Gene3D" id="3.30.300.30">
    <property type="match status" value="1"/>
</dbReference>
<dbReference type="Proteomes" id="UP000190539">
    <property type="component" value="Unassembled WGS sequence"/>
</dbReference>
<feature type="domain" description="Carrier" evidence="4">
    <location>
        <begin position="533"/>
        <end position="571"/>
    </location>
</feature>
<evidence type="ECO:0000259" key="6">
    <source>
        <dbReference type="Pfam" id="PF13193"/>
    </source>
</evidence>
<keyword evidence="8" id="KW-1185">Reference proteome</keyword>
<keyword evidence="2" id="KW-0597">Phosphoprotein</keyword>
<evidence type="ECO:0008006" key="9">
    <source>
        <dbReference type="Google" id="ProtNLM"/>
    </source>
</evidence>
<evidence type="ECO:0000313" key="8">
    <source>
        <dbReference type="Proteomes" id="UP000190539"/>
    </source>
</evidence>
<dbReference type="InterPro" id="IPR036291">
    <property type="entry name" value="NAD(P)-bd_dom_sf"/>
</dbReference>
<dbReference type="Gene3D" id="2.30.38.10">
    <property type="entry name" value="Luciferase, Domain 3"/>
    <property type="match status" value="1"/>
</dbReference>
<dbReference type="InterPro" id="IPR009081">
    <property type="entry name" value="PP-bd_ACP"/>
</dbReference>
<organism evidence="7 8">
    <name type="scientific">Streptomyces tsukubensis</name>
    <dbReference type="NCBI Taxonomy" id="83656"/>
    <lineage>
        <taxon>Bacteria</taxon>
        <taxon>Bacillati</taxon>
        <taxon>Actinomycetota</taxon>
        <taxon>Actinomycetes</taxon>
        <taxon>Kitasatosporales</taxon>
        <taxon>Streptomycetaceae</taxon>
        <taxon>Streptomyces</taxon>
    </lineage>
</organism>
<dbReference type="NCBIfam" id="TIGR01746">
    <property type="entry name" value="Thioester-redct"/>
    <property type="match status" value="1"/>
</dbReference>
<dbReference type="InterPro" id="IPR000873">
    <property type="entry name" value="AMP-dep_synth/lig_dom"/>
</dbReference>
<dbReference type="Pfam" id="PF07993">
    <property type="entry name" value="NAD_binding_4"/>
    <property type="match status" value="1"/>
</dbReference>
<accession>A0A1V4A1Z0</accession>
<dbReference type="RefSeq" id="WP_077972134.1">
    <property type="nucleotide sequence ID" value="NZ_CP045178.1"/>
</dbReference>
<feature type="domain" description="AMP-dependent synthetase/ligase" evidence="3">
    <location>
        <begin position="24"/>
        <end position="374"/>
    </location>
</feature>
<dbReference type="AlphaFoldDB" id="A0A1V4A1Z0"/>
<dbReference type="SUPFAM" id="SSF56801">
    <property type="entry name" value="Acetyl-CoA synthetase-like"/>
    <property type="match status" value="1"/>
</dbReference>
<dbReference type="InterPro" id="IPR010080">
    <property type="entry name" value="Thioester_reductase-like_dom"/>
</dbReference>
<dbReference type="Pfam" id="PF13193">
    <property type="entry name" value="AMP-binding_C"/>
    <property type="match status" value="1"/>
</dbReference>
<dbReference type="InterPro" id="IPR010071">
    <property type="entry name" value="AA_adenyl_dom"/>
</dbReference>
<feature type="domain" description="AMP-binding enzyme C-terminal" evidence="6">
    <location>
        <begin position="433"/>
        <end position="508"/>
    </location>
</feature>
<dbReference type="STRING" id="83656.B1H18_26605"/>
<evidence type="ECO:0000259" key="3">
    <source>
        <dbReference type="Pfam" id="PF00501"/>
    </source>
</evidence>
<evidence type="ECO:0000256" key="1">
    <source>
        <dbReference type="ARBA" id="ARBA00022450"/>
    </source>
</evidence>
<evidence type="ECO:0000259" key="5">
    <source>
        <dbReference type="Pfam" id="PF07993"/>
    </source>
</evidence>
<dbReference type="CDD" id="cd05235">
    <property type="entry name" value="SDR_e1"/>
    <property type="match status" value="1"/>
</dbReference>
<dbReference type="InterPro" id="IPR020845">
    <property type="entry name" value="AMP-binding_CS"/>
</dbReference>
<gene>
    <name evidence="7" type="ORF">B1H18_26605</name>
</gene>
<comment type="caution">
    <text evidence="7">The sequence shown here is derived from an EMBL/GenBank/DDBJ whole genome shotgun (WGS) entry which is preliminary data.</text>
</comment>
<sequence length="1026" mass="107853">METNTSASSFPSLPSLTALLDLRTARAPQAPAVWDGGVCRTYGELDAVAGAVARSLIVRGVRAGDAVGVLGVRSWESTAAAAGVLRAGAVCVPVDAQYPAARSSEMLTDAGAGLAIVLTGYEDAIPEGRSPVEWLPFAEIAAPGSASAAGASPLPVGGGRTAEDAAYILFTSGTTGRPKPVSFPHRAITRLSRGGEPWCAGEGKRVLQTFGLSFDGSLFETWATLLNGGCLVVAERDVLLDADALGALLRTRSVTHAFMTTSLFHHAARSRPGIFGDLDMVLIGGESMDTGLTRAVLAAGGPRHLVNGYGPTEGGIMVTAQDVSEVAPGARAVSIGRPVAESTIHLLAPDGSLAGPGEEGEILIGGQGVALGYLGRNEETDHAFVTRSVDGRDVRLYRSGDRARRNGDGTLEFLGRVDRQVKIRGFRIELEAIEASLRAHPDVAEAAVVVRGNDGIGKGLSAYVTPADPARPVDPAQLRDHLASRFPAHALPAPLTPLDHFPLTDNGKIDYAVLRAGALGDGGRAVGGHEDPLAAIWARVLGLPASPTTDFFAVGGNSLLAAQAVTRTLAELDLPAEHFAPLLRHLLAERTLSAFGTAARALVTGTGKRLVDASTAAFQDGSEPDFEADARLAGPLPPVTAPAPEPTRPRHVLLTGATGFVGAFLLDRLLRDTRATVHCPVRAADRGQAEHRVHEALRGFGLPLPAPGRVHAYPAELGAPGLGMAPAELERLAGTVDLVVHNAAHVNFLYPYGELRDINIGAVRTLVELAGPRRVPLHYVSTTAILAGSGVGGVRHFDEHTPLSHPELISMGYPETKWVAERLLANAARAGLPVTVYRPYEITGDSATGAWNTSSAICAVFDAIARLGAAPDVPLPLDLVPVDHVADTIVGVATRQPHLGGVLHLTNPGPARLSDMVDRMRAAGHIVSDVSYEKWVDVLLDHVREHPTAPIAPFVPLFVTPVNQADFSVKEMYFDGVFPEIARTRTDEVWPDWRESCPPVDSALLDLYLDRLRADGLLATGPREAV</sequence>
<name>A0A1V4A1Z0_9ACTN</name>
<dbReference type="NCBIfam" id="TIGR01733">
    <property type="entry name" value="AA-adenyl-dom"/>
    <property type="match status" value="1"/>
</dbReference>
<proteinExistence type="predicted"/>
<dbReference type="EMBL" id="MVFC01000030">
    <property type="protein sequence ID" value="OON73836.1"/>
    <property type="molecule type" value="Genomic_DNA"/>
</dbReference>
<dbReference type="SUPFAM" id="SSF47336">
    <property type="entry name" value="ACP-like"/>
    <property type="match status" value="1"/>
</dbReference>
<dbReference type="PROSITE" id="PS00455">
    <property type="entry name" value="AMP_BINDING"/>
    <property type="match status" value="1"/>
</dbReference>
<evidence type="ECO:0000256" key="2">
    <source>
        <dbReference type="ARBA" id="ARBA00022553"/>
    </source>
</evidence>
<evidence type="ECO:0000259" key="4">
    <source>
        <dbReference type="Pfam" id="PF00550"/>
    </source>
</evidence>
<feature type="domain" description="Thioester reductase (TE)" evidence="5">
    <location>
        <begin position="654"/>
        <end position="889"/>
    </location>
</feature>
<dbReference type="Gene3D" id="3.40.50.980">
    <property type="match status" value="2"/>
</dbReference>
<dbReference type="PANTHER" id="PTHR44845">
    <property type="entry name" value="CARRIER DOMAIN-CONTAINING PROTEIN"/>
    <property type="match status" value="1"/>
</dbReference>
<dbReference type="Gene3D" id="1.10.1200.10">
    <property type="entry name" value="ACP-like"/>
    <property type="match status" value="1"/>
</dbReference>
<dbReference type="SUPFAM" id="SSF51735">
    <property type="entry name" value="NAD(P)-binding Rossmann-fold domains"/>
    <property type="match status" value="1"/>
</dbReference>
<reference evidence="7 8" key="1">
    <citation type="submission" date="2017-02" db="EMBL/GenBank/DDBJ databases">
        <title>Draft Genome Sequence of Streptomyces tsukubaensis F601, a Producer of the immunosuppressant tacrolimus FK506.</title>
        <authorList>
            <person name="Zong G."/>
            <person name="Zhong C."/>
            <person name="Fu J."/>
            <person name="Qin R."/>
            <person name="Cao G."/>
        </authorList>
    </citation>
    <scope>NUCLEOTIDE SEQUENCE [LARGE SCALE GENOMIC DNA]</scope>
    <source>
        <strain evidence="7 8">F601</strain>
    </source>
</reference>
<dbReference type="Pfam" id="PF00550">
    <property type="entry name" value="PP-binding"/>
    <property type="match status" value="1"/>
</dbReference>
<dbReference type="OrthoDB" id="2472181at2"/>
<dbReference type="InterPro" id="IPR013120">
    <property type="entry name" value="FAR_NAD-bd"/>
</dbReference>